<accession>A0ABQ5YSZ3</accession>
<keyword evidence="1" id="KW-0812">Transmembrane</keyword>
<protein>
    <submittedName>
        <fullName evidence="2">Uncharacterized protein</fullName>
    </submittedName>
</protein>
<evidence type="ECO:0000313" key="3">
    <source>
        <dbReference type="Proteomes" id="UP001156664"/>
    </source>
</evidence>
<sequence>MTSTGLLTLFLFFCGFTSVYCIAKRQASGFGIVFYSLAGGVFLVSIAMIILVCVGSVCAGWEYIQ</sequence>
<comment type="caution">
    <text evidence="2">The sequence shown here is derived from an EMBL/GenBank/DDBJ whole genome shotgun (WGS) entry which is preliminary data.</text>
</comment>
<dbReference type="EMBL" id="BSOJ01000015">
    <property type="protein sequence ID" value="GLR26542.1"/>
    <property type="molecule type" value="Genomic_DNA"/>
</dbReference>
<gene>
    <name evidence="2" type="ORF">GCM10007875_16320</name>
</gene>
<dbReference type="Proteomes" id="UP001156664">
    <property type="component" value="Unassembled WGS sequence"/>
</dbReference>
<organism evidence="2 3">
    <name type="scientific">Limnobacter litoralis</name>
    <dbReference type="NCBI Taxonomy" id="481366"/>
    <lineage>
        <taxon>Bacteria</taxon>
        <taxon>Pseudomonadati</taxon>
        <taxon>Pseudomonadota</taxon>
        <taxon>Betaproteobacteria</taxon>
        <taxon>Burkholderiales</taxon>
        <taxon>Burkholderiaceae</taxon>
        <taxon>Limnobacter</taxon>
    </lineage>
</organism>
<name>A0ABQ5YSZ3_9BURK</name>
<keyword evidence="3" id="KW-1185">Reference proteome</keyword>
<keyword evidence="1" id="KW-0472">Membrane</keyword>
<evidence type="ECO:0000256" key="1">
    <source>
        <dbReference type="SAM" id="Phobius"/>
    </source>
</evidence>
<keyword evidence="1" id="KW-1133">Transmembrane helix</keyword>
<proteinExistence type="predicted"/>
<evidence type="ECO:0000313" key="2">
    <source>
        <dbReference type="EMBL" id="GLR26542.1"/>
    </source>
</evidence>
<feature type="transmembrane region" description="Helical" evidence="1">
    <location>
        <begin position="33"/>
        <end position="61"/>
    </location>
</feature>
<reference evidence="3" key="1">
    <citation type="journal article" date="2019" name="Int. J. Syst. Evol. Microbiol.">
        <title>The Global Catalogue of Microorganisms (GCM) 10K type strain sequencing project: providing services to taxonomists for standard genome sequencing and annotation.</title>
        <authorList>
            <consortium name="The Broad Institute Genomics Platform"/>
            <consortium name="The Broad Institute Genome Sequencing Center for Infectious Disease"/>
            <person name="Wu L."/>
            <person name="Ma J."/>
        </authorList>
    </citation>
    <scope>NUCLEOTIDE SEQUENCE [LARGE SCALE GENOMIC DNA]</scope>
    <source>
        <strain evidence="3">NBRC 105857</strain>
    </source>
</reference>